<accession>B5Y711</accession>
<evidence type="ECO:0000313" key="1">
    <source>
        <dbReference type="EMBL" id="ACI17634.1"/>
    </source>
</evidence>
<reference evidence="2" key="1">
    <citation type="submission" date="2008-08" db="EMBL/GenBank/DDBJ databases">
        <title>The complete genome sequence of Coprothermobacter proteolyticus strain ATCC 5245 / DSM 5265 / BT.</title>
        <authorList>
            <person name="Dodson R.J."/>
            <person name="Durkin A.S."/>
            <person name="Wu M."/>
            <person name="Eisen J."/>
            <person name="Sutton G."/>
        </authorList>
    </citation>
    <scope>NUCLEOTIDE SEQUENCE [LARGE SCALE GENOMIC DNA]</scope>
    <source>
        <strain evidence="2">ATCC 35245 / DSM 5265 / OCM 4 / BT</strain>
    </source>
</reference>
<protein>
    <submittedName>
        <fullName evidence="1">Uncharacterized protein</fullName>
    </submittedName>
</protein>
<dbReference type="AlphaFoldDB" id="B5Y711"/>
<gene>
    <name evidence="1" type="ordered locus">COPRO5265_0189</name>
</gene>
<evidence type="ECO:0000313" key="2">
    <source>
        <dbReference type="Proteomes" id="UP000001732"/>
    </source>
</evidence>
<proteinExistence type="predicted"/>
<keyword evidence="2" id="KW-1185">Reference proteome</keyword>
<dbReference type="EMBL" id="CP001145">
    <property type="protein sequence ID" value="ACI17634.1"/>
    <property type="molecule type" value="Genomic_DNA"/>
</dbReference>
<sequence length="34" mass="4176">MKEKKSRPVEKEESKVFYDPVSDTYYELYNYPLV</sequence>
<name>B5Y711_COPPD</name>
<dbReference type="Proteomes" id="UP000001732">
    <property type="component" value="Chromosome"/>
</dbReference>
<reference evidence="1 2" key="2">
    <citation type="journal article" date="2014" name="Genome Announc.">
        <title>Complete Genome Sequence of Coprothermobacter proteolyticus DSM 5265.</title>
        <authorList>
            <person name="Alexiev A."/>
            <person name="Coil D.A."/>
            <person name="Badger J.H."/>
            <person name="Enticknap J."/>
            <person name="Ward N."/>
            <person name="Robb F.T."/>
            <person name="Eisen J.A."/>
        </authorList>
    </citation>
    <scope>NUCLEOTIDE SEQUENCE [LARGE SCALE GENOMIC DNA]</scope>
    <source>
        <strain evidence="2">ATCC 35245 / DSM 5265 / OCM 4 / BT</strain>
    </source>
</reference>
<organism evidence="1 2">
    <name type="scientific">Coprothermobacter proteolyticus (strain ATCC 35245 / DSM 5265 / OCM 4 / BT)</name>
    <dbReference type="NCBI Taxonomy" id="309798"/>
    <lineage>
        <taxon>Bacteria</taxon>
        <taxon>Pseudomonadati</taxon>
        <taxon>Coprothermobacterota</taxon>
        <taxon>Coprothermobacteria</taxon>
        <taxon>Coprothermobacterales</taxon>
        <taxon>Coprothermobacteraceae</taxon>
        <taxon>Coprothermobacter</taxon>
    </lineage>
</organism>